<sequence length="105" mass="11730">MAAEVRVPDADRTGLVLSPLPLSSSSFIFLSPLPRDQFSLRRTLGQGLLSNFARLTFRLGLVMHPVWQTEQGPAARNQNPTESRFQHQGQSCCAVWNQEEATSLY</sequence>
<evidence type="ECO:0000313" key="1">
    <source>
        <dbReference type="EMBL" id="CAB1432407.1"/>
    </source>
</evidence>
<proteinExistence type="predicted"/>
<dbReference type="Proteomes" id="UP001153269">
    <property type="component" value="Unassembled WGS sequence"/>
</dbReference>
<keyword evidence="2" id="KW-1185">Reference proteome</keyword>
<dbReference type="AlphaFoldDB" id="A0A9N7YMD9"/>
<gene>
    <name evidence="1" type="ORF">PLEPLA_LOCUS20470</name>
</gene>
<dbReference type="EMBL" id="CADEAL010001438">
    <property type="protein sequence ID" value="CAB1432407.1"/>
    <property type="molecule type" value="Genomic_DNA"/>
</dbReference>
<reference evidence="1" key="1">
    <citation type="submission" date="2020-03" db="EMBL/GenBank/DDBJ databases">
        <authorList>
            <person name="Weist P."/>
        </authorList>
    </citation>
    <scope>NUCLEOTIDE SEQUENCE</scope>
</reference>
<name>A0A9N7YMD9_PLEPL</name>
<accession>A0A9N7YMD9</accession>
<comment type="caution">
    <text evidence="1">The sequence shown here is derived from an EMBL/GenBank/DDBJ whole genome shotgun (WGS) entry which is preliminary data.</text>
</comment>
<organism evidence="1 2">
    <name type="scientific">Pleuronectes platessa</name>
    <name type="common">European plaice</name>
    <dbReference type="NCBI Taxonomy" id="8262"/>
    <lineage>
        <taxon>Eukaryota</taxon>
        <taxon>Metazoa</taxon>
        <taxon>Chordata</taxon>
        <taxon>Craniata</taxon>
        <taxon>Vertebrata</taxon>
        <taxon>Euteleostomi</taxon>
        <taxon>Actinopterygii</taxon>
        <taxon>Neopterygii</taxon>
        <taxon>Teleostei</taxon>
        <taxon>Neoteleostei</taxon>
        <taxon>Acanthomorphata</taxon>
        <taxon>Carangaria</taxon>
        <taxon>Pleuronectiformes</taxon>
        <taxon>Pleuronectoidei</taxon>
        <taxon>Pleuronectidae</taxon>
        <taxon>Pleuronectes</taxon>
    </lineage>
</organism>
<protein>
    <submittedName>
        <fullName evidence="1">Uncharacterized protein</fullName>
    </submittedName>
</protein>
<evidence type="ECO:0000313" key="2">
    <source>
        <dbReference type="Proteomes" id="UP001153269"/>
    </source>
</evidence>